<evidence type="ECO:0000313" key="1">
    <source>
        <dbReference type="EMBL" id="WNR42257.1"/>
    </source>
</evidence>
<dbReference type="AlphaFoldDB" id="A0AA96LIB8"/>
<reference evidence="1" key="1">
    <citation type="submission" date="2022-02" db="EMBL/GenBank/DDBJ databases">
        <title>Paenibacillus sp. MBLB1832 Whole Genome Shotgun Sequencing.</title>
        <authorList>
            <person name="Hwang C.Y."/>
            <person name="Cho E.-S."/>
            <person name="Seo M.-J."/>
        </authorList>
    </citation>
    <scope>NUCLEOTIDE SEQUENCE</scope>
    <source>
        <strain evidence="1">MBLB1832</strain>
    </source>
</reference>
<dbReference type="KEGG" id="proo:MJB10_14035"/>
<evidence type="ECO:0008006" key="3">
    <source>
        <dbReference type="Google" id="ProtNLM"/>
    </source>
</evidence>
<sequence>MNMNMNKSKIHVYILDDDRDYILRLTDFIRSTAFAEQLYVKLFSKPELLLQLSEDSNIQGILLLSESYYPLFQHHRTSLSCMFLSQNIANSNTTDAGHPFLFRFQPLQSLVSRLITLYMKGSQFERRPAMDRKTQVISVFSASGHIGKSITAIHMAKQLAFRGERVFYLSLENVSAASQWLQGETGHMSQLLYYVKTSPALVGAKLGQLKSHDARLRFDFLTPHEQMREMQEMNGEHIRELLHAIIDLAAYDTIILDLESSVHPRILKSLEMSDTIVWLLHDDWQDAVKTRSMLKQMSDYPHIHFVMTQWRGKTINDFDFLGKKPTYQLPYMPEWKTIHAPEQIWQSDLFAEQVAGMLHAISQQESIFSFVEGGRGEVGSTAVS</sequence>
<organism evidence="1 2">
    <name type="scientific">Paenibacillus roseopurpureus</name>
    <dbReference type="NCBI Taxonomy" id="2918901"/>
    <lineage>
        <taxon>Bacteria</taxon>
        <taxon>Bacillati</taxon>
        <taxon>Bacillota</taxon>
        <taxon>Bacilli</taxon>
        <taxon>Bacillales</taxon>
        <taxon>Paenibacillaceae</taxon>
        <taxon>Paenibacillus</taxon>
    </lineage>
</organism>
<dbReference type="Gene3D" id="3.40.50.300">
    <property type="entry name" value="P-loop containing nucleotide triphosphate hydrolases"/>
    <property type="match status" value="1"/>
</dbReference>
<dbReference type="Gene3D" id="3.40.50.10850">
    <property type="entry name" value="Ntrc-like two-domain protein"/>
    <property type="match status" value="1"/>
</dbReference>
<dbReference type="Proteomes" id="UP001304650">
    <property type="component" value="Chromosome"/>
</dbReference>
<proteinExistence type="predicted"/>
<dbReference type="PANTHER" id="PTHR13696">
    <property type="entry name" value="P-LOOP CONTAINING NUCLEOSIDE TRIPHOSPHATE HYDROLASE"/>
    <property type="match status" value="1"/>
</dbReference>
<dbReference type="RefSeq" id="WP_314795549.1">
    <property type="nucleotide sequence ID" value="NZ_CP130319.1"/>
</dbReference>
<dbReference type="SUPFAM" id="SSF52540">
    <property type="entry name" value="P-loop containing nucleoside triphosphate hydrolases"/>
    <property type="match status" value="1"/>
</dbReference>
<gene>
    <name evidence="1" type="ORF">MJB10_14035</name>
</gene>
<dbReference type="InterPro" id="IPR050678">
    <property type="entry name" value="DNA_Partitioning_ATPase"/>
</dbReference>
<accession>A0AA96LIB8</accession>
<dbReference type="EMBL" id="CP130319">
    <property type="protein sequence ID" value="WNR42257.1"/>
    <property type="molecule type" value="Genomic_DNA"/>
</dbReference>
<name>A0AA96LIB8_9BACL</name>
<dbReference type="InterPro" id="IPR027417">
    <property type="entry name" value="P-loop_NTPase"/>
</dbReference>
<protein>
    <recommendedName>
        <fullName evidence="3">AAA domain-containing protein</fullName>
    </recommendedName>
</protein>
<keyword evidence="2" id="KW-1185">Reference proteome</keyword>
<evidence type="ECO:0000313" key="2">
    <source>
        <dbReference type="Proteomes" id="UP001304650"/>
    </source>
</evidence>
<dbReference type="PANTHER" id="PTHR13696:SF52">
    <property type="entry name" value="PARA FAMILY PROTEIN CT_582"/>
    <property type="match status" value="1"/>
</dbReference>